<proteinExistence type="predicted"/>
<dbReference type="InterPro" id="IPR025965">
    <property type="entry name" value="FlgD/Vpr_Ig-like"/>
</dbReference>
<evidence type="ECO:0000259" key="1">
    <source>
        <dbReference type="Pfam" id="PF13860"/>
    </source>
</evidence>
<dbReference type="InterPro" id="IPR026444">
    <property type="entry name" value="Secre_tail"/>
</dbReference>
<dbReference type="AlphaFoldDB" id="X0ZJQ1"/>
<dbReference type="NCBIfam" id="TIGR04183">
    <property type="entry name" value="Por_Secre_tail"/>
    <property type="match status" value="1"/>
</dbReference>
<accession>X0ZJQ1</accession>
<reference evidence="2" key="1">
    <citation type="journal article" date="2014" name="Front. Microbiol.">
        <title>High frequency of phylogenetically diverse reductive dehalogenase-homologous genes in deep subseafloor sedimentary metagenomes.</title>
        <authorList>
            <person name="Kawai M."/>
            <person name="Futagami T."/>
            <person name="Toyoda A."/>
            <person name="Takaki Y."/>
            <person name="Nishi S."/>
            <person name="Hori S."/>
            <person name="Arai W."/>
            <person name="Tsubouchi T."/>
            <person name="Morono Y."/>
            <person name="Uchiyama I."/>
            <person name="Ito T."/>
            <person name="Fujiyama A."/>
            <person name="Inagaki F."/>
            <person name="Takami H."/>
        </authorList>
    </citation>
    <scope>NUCLEOTIDE SEQUENCE</scope>
    <source>
        <strain evidence="2">Expedition CK06-06</strain>
    </source>
</reference>
<protein>
    <recommendedName>
        <fullName evidence="1">FlgD/Vpr Ig-like domain-containing protein</fullName>
    </recommendedName>
</protein>
<sequence length="131" mass="14202">MRIYTRALIESEIVALANNLVALGAEIAAADEVNAVSVPRAAALHQNVPNPFNPSTTIHYDLPDDADVTVQIFDVGGRLLRTLVQGPQMAGSKSVLWDGRDNRGQLATSGVYFVRMRTAGFVQSRKIVLIK</sequence>
<feature type="domain" description="FlgD/Vpr Ig-like" evidence="1">
    <location>
        <begin position="56"/>
        <end position="117"/>
    </location>
</feature>
<name>X0ZJQ1_9ZZZZ</name>
<evidence type="ECO:0000313" key="2">
    <source>
        <dbReference type="EMBL" id="GAG48521.1"/>
    </source>
</evidence>
<dbReference type="Pfam" id="PF13860">
    <property type="entry name" value="FlgD_ig"/>
    <property type="match status" value="1"/>
</dbReference>
<dbReference type="Gene3D" id="2.60.40.4070">
    <property type="match status" value="1"/>
</dbReference>
<gene>
    <name evidence="2" type="ORF">S01H1_77047</name>
</gene>
<dbReference type="EMBL" id="BARS01051766">
    <property type="protein sequence ID" value="GAG48521.1"/>
    <property type="molecule type" value="Genomic_DNA"/>
</dbReference>
<organism evidence="2">
    <name type="scientific">marine sediment metagenome</name>
    <dbReference type="NCBI Taxonomy" id="412755"/>
    <lineage>
        <taxon>unclassified sequences</taxon>
        <taxon>metagenomes</taxon>
        <taxon>ecological metagenomes</taxon>
    </lineage>
</organism>
<comment type="caution">
    <text evidence="2">The sequence shown here is derived from an EMBL/GenBank/DDBJ whole genome shotgun (WGS) entry which is preliminary data.</text>
</comment>